<keyword evidence="9" id="KW-1133">Transmembrane helix</keyword>
<dbReference type="InterPro" id="IPR008254">
    <property type="entry name" value="Flavodoxin/NO_synth"/>
</dbReference>
<dbReference type="Pfam" id="PF00175">
    <property type="entry name" value="NAD_binding_1"/>
    <property type="match status" value="1"/>
</dbReference>
<comment type="cofactor">
    <cofactor evidence="1">
        <name>FMN</name>
        <dbReference type="ChEBI" id="CHEBI:58210"/>
    </cofactor>
</comment>
<evidence type="ECO:0000259" key="13">
    <source>
        <dbReference type="PROSITE" id="PS50902"/>
    </source>
</evidence>
<keyword evidence="7" id="KW-0274">FAD</keyword>
<dbReference type="InterPro" id="IPR017927">
    <property type="entry name" value="FAD-bd_FR_type"/>
</dbReference>
<evidence type="ECO:0000259" key="14">
    <source>
        <dbReference type="PROSITE" id="PS51384"/>
    </source>
</evidence>
<dbReference type="Gene3D" id="3.40.50.360">
    <property type="match status" value="1"/>
</dbReference>
<protein>
    <recommendedName>
        <fullName evidence="12">NADPH--hemoprotein reductase</fullName>
        <ecNumber evidence="12">1.6.2.4</ecNumber>
    </recommendedName>
</protein>
<dbReference type="InterPro" id="IPR017938">
    <property type="entry name" value="Riboflavin_synthase-like_b-brl"/>
</dbReference>
<dbReference type="GO" id="GO:0003958">
    <property type="term" value="F:NADPH-hemoprotein reductase activity"/>
    <property type="evidence" value="ECO:0007669"/>
    <property type="project" value="UniProtKB-EC"/>
</dbReference>
<dbReference type="SUPFAM" id="SSF52218">
    <property type="entry name" value="Flavoproteins"/>
    <property type="match status" value="1"/>
</dbReference>
<dbReference type="InterPro" id="IPR023173">
    <property type="entry name" value="NADPH_Cyt_P450_Rdtase_alpha"/>
</dbReference>
<evidence type="ECO:0000256" key="4">
    <source>
        <dbReference type="ARBA" id="ARBA00022643"/>
    </source>
</evidence>
<dbReference type="Pfam" id="PF00258">
    <property type="entry name" value="Flavodoxin_1"/>
    <property type="match status" value="1"/>
</dbReference>
<dbReference type="InterPro" id="IPR001094">
    <property type="entry name" value="Flavdoxin-like"/>
</dbReference>
<proteinExistence type="predicted"/>
<dbReference type="PRINTS" id="PR00371">
    <property type="entry name" value="FPNCR"/>
</dbReference>
<evidence type="ECO:0000256" key="8">
    <source>
        <dbReference type="ARBA" id="ARBA00022857"/>
    </source>
</evidence>
<dbReference type="Gene3D" id="1.20.990.10">
    <property type="entry name" value="NADPH-cytochrome p450 Reductase, Chain A, domain 3"/>
    <property type="match status" value="1"/>
</dbReference>
<dbReference type="PROSITE" id="PS51384">
    <property type="entry name" value="FAD_FR"/>
    <property type="match status" value="1"/>
</dbReference>
<evidence type="ECO:0000256" key="6">
    <source>
        <dbReference type="ARBA" id="ARBA00022824"/>
    </source>
</evidence>
<dbReference type="InterPro" id="IPR001709">
    <property type="entry name" value="Flavoprot_Pyr_Nucl_cyt_Rdtase"/>
</dbReference>
<accession>A0A915D345</accession>
<sequence length="617" mass="70306">MDFLNGYFDTLDLIYRSESSTSSSQAQLLSSSLSSINSTQKTDRSFLGRMKAEDRQVLILYGSQTGTAEELAGRLAKDLVKYGKKALLLDPEEIEVEDLPKIIEIENPLLILCVATYGEGDPTDNAQNLFEFLTNNDCDLTGLQYAVFGLGNKTYEHYNEVGKFMDKRLEELGAKRAFELGLGDDDANLEEDFMRCEKLSFHRWLKTSVISEPSANIFSGEFGRVGAYERQRPHLIRKIHTWPQLLKTATCMVKEVTVVVITLNSVSMVHECVMKPLGGQNCFPVDVELDTVFKLINTDEDSSKRHPFPCPCSFRTALTHYVDICAPVKSHVLKALAEFTEKEDQKNHLNLLSTASDEGLKEYHSFIQKDRRSIVDILAHFDSCKPPLDLLLEMLPRLQARYYSISSSSKIDNTRVSVTALVLRYNIGDRAINGVCTNYLYDKEIGDTCPIFVRKSTVRLPHRLTTPVIMIGPGTGFAPFRGFLQERLWHKKQGKEIGPMVLYFGCRHPEHDFIYKNEMEEYVETGLLTELNLAFSRVQNSKVYVQHKIWENRQDMWELIQKGANIYVCGDARNMARDVQGTFLRVFEEVGGLEKVAATNLMKDLERQRRYQADVWS</sequence>
<dbReference type="PROSITE" id="PS50902">
    <property type="entry name" value="FLAVODOXIN_LIKE"/>
    <property type="match status" value="1"/>
</dbReference>
<dbReference type="FunFam" id="1.20.990.10:FF:000001">
    <property type="entry name" value="NADPH--cytochrome P450 reductase"/>
    <property type="match status" value="1"/>
</dbReference>
<dbReference type="InterPro" id="IPR023208">
    <property type="entry name" value="P450R"/>
</dbReference>
<dbReference type="GO" id="GO:0009725">
    <property type="term" value="P:response to hormone"/>
    <property type="evidence" value="ECO:0007669"/>
    <property type="project" value="TreeGrafter"/>
</dbReference>
<evidence type="ECO:0000256" key="7">
    <source>
        <dbReference type="ARBA" id="ARBA00022827"/>
    </source>
</evidence>
<keyword evidence="11" id="KW-0472">Membrane</keyword>
<dbReference type="GO" id="GO:0010181">
    <property type="term" value="F:FMN binding"/>
    <property type="evidence" value="ECO:0007669"/>
    <property type="project" value="InterPro"/>
</dbReference>
<dbReference type="FunFam" id="3.40.50.80:FF:000001">
    <property type="entry name" value="NADPH--cytochrome P450 reductase 1"/>
    <property type="match status" value="1"/>
</dbReference>
<evidence type="ECO:0000256" key="12">
    <source>
        <dbReference type="ARBA" id="ARBA00023797"/>
    </source>
</evidence>
<dbReference type="WBParaSite" id="jg14881.1">
    <property type="protein sequence ID" value="jg14881.1"/>
    <property type="gene ID" value="jg14881"/>
</dbReference>
<dbReference type="Pfam" id="PF00667">
    <property type="entry name" value="FAD_binding_1"/>
    <property type="match status" value="1"/>
</dbReference>
<dbReference type="SUPFAM" id="SSF63380">
    <property type="entry name" value="Riboflavin synthase domain-like"/>
    <property type="match status" value="1"/>
</dbReference>
<keyword evidence="15" id="KW-1185">Reference proteome</keyword>
<dbReference type="AlphaFoldDB" id="A0A915D345"/>
<dbReference type="GO" id="GO:0005829">
    <property type="term" value="C:cytosol"/>
    <property type="evidence" value="ECO:0007669"/>
    <property type="project" value="TreeGrafter"/>
</dbReference>
<keyword evidence="3" id="KW-0285">Flavoprotein</keyword>
<dbReference type="EC" id="1.6.2.4" evidence="12"/>
<keyword evidence="4" id="KW-0288">FMN</keyword>
<feature type="domain" description="FAD-binding FR-type" evidence="14">
    <location>
        <begin position="246"/>
        <end position="461"/>
    </location>
</feature>
<dbReference type="InterPro" id="IPR029039">
    <property type="entry name" value="Flavoprotein-like_sf"/>
</dbReference>
<evidence type="ECO:0000256" key="5">
    <source>
        <dbReference type="ARBA" id="ARBA00022692"/>
    </source>
</evidence>
<dbReference type="PANTHER" id="PTHR19384">
    <property type="entry name" value="NITRIC OXIDE SYNTHASE-RELATED"/>
    <property type="match status" value="1"/>
</dbReference>
<dbReference type="Proteomes" id="UP000887574">
    <property type="component" value="Unplaced"/>
</dbReference>
<dbReference type="Gene3D" id="3.40.50.80">
    <property type="entry name" value="Nucleotide-binding domain of ferredoxin-NADP reductase (FNR) module"/>
    <property type="match status" value="1"/>
</dbReference>
<dbReference type="PIRSF" id="PIRSF000208">
    <property type="entry name" value="P450R"/>
    <property type="match status" value="1"/>
</dbReference>
<evidence type="ECO:0000256" key="10">
    <source>
        <dbReference type="ARBA" id="ARBA00023002"/>
    </source>
</evidence>
<keyword evidence="10" id="KW-0560">Oxidoreductase</keyword>
<organism evidence="15 16">
    <name type="scientific">Ditylenchus dipsaci</name>
    <dbReference type="NCBI Taxonomy" id="166011"/>
    <lineage>
        <taxon>Eukaryota</taxon>
        <taxon>Metazoa</taxon>
        <taxon>Ecdysozoa</taxon>
        <taxon>Nematoda</taxon>
        <taxon>Chromadorea</taxon>
        <taxon>Rhabditida</taxon>
        <taxon>Tylenchina</taxon>
        <taxon>Tylenchomorpha</taxon>
        <taxon>Sphaerularioidea</taxon>
        <taxon>Anguinidae</taxon>
        <taxon>Anguininae</taxon>
        <taxon>Ditylenchus</taxon>
    </lineage>
</organism>
<name>A0A915D345_9BILA</name>
<keyword evidence="5" id="KW-0812">Transmembrane</keyword>
<evidence type="ECO:0000256" key="9">
    <source>
        <dbReference type="ARBA" id="ARBA00022989"/>
    </source>
</evidence>
<dbReference type="PANTHER" id="PTHR19384:SF17">
    <property type="entry name" value="NADPH--CYTOCHROME P450 REDUCTASE"/>
    <property type="match status" value="1"/>
</dbReference>
<dbReference type="PRINTS" id="PR00369">
    <property type="entry name" value="FLAVODOXIN"/>
</dbReference>
<evidence type="ECO:0000313" key="15">
    <source>
        <dbReference type="Proteomes" id="UP000887574"/>
    </source>
</evidence>
<evidence type="ECO:0000256" key="2">
    <source>
        <dbReference type="ARBA" id="ARBA00001974"/>
    </source>
</evidence>
<evidence type="ECO:0000256" key="1">
    <source>
        <dbReference type="ARBA" id="ARBA00001917"/>
    </source>
</evidence>
<dbReference type="SUPFAM" id="SSF52343">
    <property type="entry name" value="Ferredoxin reductase-like, C-terminal NADP-linked domain"/>
    <property type="match status" value="1"/>
</dbReference>
<evidence type="ECO:0000313" key="16">
    <source>
        <dbReference type="WBParaSite" id="jg14881.1"/>
    </source>
</evidence>
<keyword evidence="6" id="KW-0256">Endoplasmic reticulum</keyword>
<evidence type="ECO:0000256" key="3">
    <source>
        <dbReference type="ARBA" id="ARBA00022630"/>
    </source>
</evidence>
<reference evidence="16" key="1">
    <citation type="submission" date="2022-11" db="UniProtKB">
        <authorList>
            <consortium name="WormBaseParasite"/>
        </authorList>
    </citation>
    <scope>IDENTIFICATION</scope>
</reference>
<dbReference type="GO" id="GO:0050660">
    <property type="term" value="F:flavin adenine dinucleotide binding"/>
    <property type="evidence" value="ECO:0007669"/>
    <property type="project" value="TreeGrafter"/>
</dbReference>
<dbReference type="InterPro" id="IPR001433">
    <property type="entry name" value="OxRdtase_FAD/NAD-bd"/>
</dbReference>
<dbReference type="InterPro" id="IPR039261">
    <property type="entry name" value="FNR_nucleotide-bd"/>
</dbReference>
<comment type="cofactor">
    <cofactor evidence="2">
        <name>FAD</name>
        <dbReference type="ChEBI" id="CHEBI:57692"/>
    </cofactor>
</comment>
<dbReference type="InterPro" id="IPR003097">
    <property type="entry name" value="CysJ-like_FAD-binding"/>
</dbReference>
<evidence type="ECO:0000256" key="11">
    <source>
        <dbReference type="ARBA" id="ARBA00023136"/>
    </source>
</evidence>
<keyword evidence="8" id="KW-0521">NADP</keyword>
<feature type="domain" description="Flavodoxin-like" evidence="13">
    <location>
        <begin position="57"/>
        <end position="209"/>
    </location>
</feature>